<evidence type="ECO:0000256" key="8">
    <source>
        <dbReference type="RuleBase" id="RU361238"/>
    </source>
</evidence>
<keyword evidence="7" id="KW-1015">Disulfide bond</keyword>
<dbReference type="Pfam" id="PF07519">
    <property type="entry name" value="Tannase"/>
    <property type="match status" value="1"/>
</dbReference>
<organism evidence="9 10">
    <name type="scientific">Parascedosporium putredinis</name>
    <dbReference type="NCBI Taxonomy" id="1442378"/>
    <lineage>
        <taxon>Eukaryota</taxon>
        <taxon>Fungi</taxon>
        <taxon>Dikarya</taxon>
        <taxon>Ascomycota</taxon>
        <taxon>Pezizomycotina</taxon>
        <taxon>Sordariomycetes</taxon>
        <taxon>Hypocreomycetidae</taxon>
        <taxon>Microascales</taxon>
        <taxon>Microascaceae</taxon>
        <taxon>Parascedosporium</taxon>
    </lineage>
</organism>
<evidence type="ECO:0000256" key="4">
    <source>
        <dbReference type="ARBA" id="ARBA00022729"/>
    </source>
</evidence>
<dbReference type="Proteomes" id="UP000838763">
    <property type="component" value="Unassembled WGS sequence"/>
</dbReference>
<comment type="similarity">
    <text evidence="1 8">Belongs to the tannase family.</text>
</comment>
<keyword evidence="5 8" id="KW-0378">Hydrolase</keyword>
<dbReference type="InterPro" id="IPR029058">
    <property type="entry name" value="AB_hydrolase_fold"/>
</dbReference>
<evidence type="ECO:0000256" key="2">
    <source>
        <dbReference type="ARBA" id="ARBA00022487"/>
    </source>
</evidence>
<dbReference type="SUPFAM" id="SSF53474">
    <property type="entry name" value="alpha/beta-Hydrolases"/>
    <property type="match status" value="1"/>
</dbReference>
<evidence type="ECO:0000256" key="7">
    <source>
        <dbReference type="ARBA" id="ARBA00023157"/>
    </source>
</evidence>
<dbReference type="OrthoDB" id="5243101at2759"/>
<evidence type="ECO:0000256" key="5">
    <source>
        <dbReference type="ARBA" id="ARBA00022801"/>
    </source>
</evidence>
<proteinExistence type="inferred from homology"/>
<dbReference type="EMBL" id="CALLCH030000011">
    <property type="protein sequence ID" value="CAI4214459.1"/>
    <property type="molecule type" value="Genomic_DNA"/>
</dbReference>
<reference evidence="9" key="1">
    <citation type="submission" date="2022-11" db="EMBL/GenBank/DDBJ databases">
        <authorList>
            <person name="Scott C."/>
            <person name="Bruce N."/>
        </authorList>
    </citation>
    <scope>NUCLEOTIDE SEQUENCE</scope>
</reference>
<dbReference type="GO" id="GO:0030600">
    <property type="term" value="F:feruloyl esterase activity"/>
    <property type="evidence" value="ECO:0007669"/>
    <property type="project" value="UniProtKB-ARBA"/>
</dbReference>
<dbReference type="InterPro" id="IPR011118">
    <property type="entry name" value="Tannase/feruloyl_esterase"/>
</dbReference>
<accession>A0A9P1MAI1</accession>
<keyword evidence="6" id="KW-0106">Calcium</keyword>
<dbReference type="PANTHER" id="PTHR33938">
    <property type="entry name" value="FERULOYL ESTERASE B-RELATED"/>
    <property type="match status" value="1"/>
</dbReference>
<evidence type="ECO:0000313" key="9">
    <source>
        <dbReference type="EMBL" id="CAI4214459.1"/>
    </source>
</evidence>
<protein>
    <recommendedName>
        <fullName evidence="8">Carboxylic ester hydrolase</fullName>
        <ecNumber evidence="8">3.1.1.-</ecNumber>
    </recommendedName>
</protein>
<name>A0A9P1MAI1_9PEZI</name>
<keyword evidence="10" id="KW-1185">Reference proteome</keyword>
<keyword evidence="4" id="KW-0732">Signal</keyword>
<evidence type="ECO:0000256" key="1">
    <source>
        <dbReference type="ARBA" id="ARBA00006249"/>
    </source>
</evidence>
<keyword evidence="2" id="KW-0719">Serine esterase</keyword>
<sequence>MRNSDIPEASLCFSPPPPLALTGFLLIATTHALPQNSVLQSASPSHESLHTAVYTRDLPVGTQCAGPNEQDTVATAVVSVLGPREVADWPENGVTVVGEAISTLFVEDETRTVSQDLTWTLSGNTDVARDAPQPTAPPLQPGEEALTSVYTSSTSFLITYVSDLAGREREEWFTTERVTYIETIGPDYPATIVRTGYTNIEAKYIAVETFEPVSTLETTDVFSFWRTTTMYSGVWRDTSPGNVEAVLPLRLRRAPRCVDTTFASVIKTFGGSLARGSPYTATDRDYPHDARDEGFLGLCGIRINLTPDPNDSGDGTAFEIFLPNATDWNRRFLTVGNGGFNGGVSRPDMLTRAVHGWAVMSTNTGHEERGMAWAENKHEAQVDWAWRAMERSLPFARAIVEAYYGEDLPILKRYYSGCSTGGRQGIRQVEQDPDSFDGMLIGAPAWNVRSAMAVLSRVGWLGQTYGLHNGVFDPNVLSRIGTRIHDECNGLDGSVRDNVVRDSAACLRHFLDSGIHGDVWHGLDCTAGNRNCVTVSQREAWMTIAQEFAVPPSNATYAGDGFDITSILDAGIFLSP</sequence>
<dbReference type="PANTHER" id="PTHR33938:SF2">
    <property type="entry name" value="CARBOXYLIC ESTER HYDROLASE"/>
    <property type="match status" value="1"/>
</dbReference>
<dbReference type="GO" id="GO:0046872">
    <property type="term" value="F:metal ion binding"/>
    <property type="evidence" value="ECO:0007669"/>
    <property type="project" value="UniProtKB-KW"/>
</dbReference>
<gene>
    <name evidence="9" type="ORF">PPNO1_LOCUS4193</name>
</gene>
<dbReference type="EC" id="3.1.1.-" evidence="8"/>
<evidence type="ECO:0000256" key="3">
    <source>
        <dbReference type="ARBA" id="ARBA00022723"/>
    </source>
</evidence>
<dbReference type="AlphaFoldDB" id="A0A9P1MAI1"/>
<keyword evidence="3" id="KW-0479">Metal-binding</keyword>
<comment type="caution">
    <text evidence="9">The sequence shown here is derived from an EMBL/GenBank/DDBJ whole genome shotgun (WGS) entry which is preliminary data.</text>
</comment>
<evidence type="ECO:0000256" key="6">
    <source>
        <dbReference type="ARBA" id="ARBA00022837"/>
    </source>
</evidence>
<evidence type="ECO:0000313" key="10">
    <source>
        <dbReference type="Proteomes" id="UP000838763"/>
    </source>
</evidence>